<keyword evidence="6" id="KW-0274">FAD</keyword>
<reference evidence="15" key="1">
    <citation type="submission" date="2021-01" db="UniProtKB">
        <authorList>
            <consortium name="EnsemblMetazoa"/>
        </authorList>
    </citation>
    <scope>IDENTIFICATION</scope>
</reference>
<evidence type="ECO:0000256" key="11">
    <source>
        <dbReference type="ARBA" id="ARBA00047786"/>
    </source>
</evidence>
<feature type="region of interest" description="Disordered" evidence="12">
    <location>
        <begin position="54"/>
        <end position="113"/>
    </location>
</feature>
<dbReference type="GeneID" id="100119729"/>
<sequence>MQHQAISRPAKMLRYGRAVGQLSRITRQAHAKNFSEPLKRFDFISIGCLRYSSKSKKTKTTGTTAKVEDCVPNSKTKTSKKVPPLPPPPPPPPPAPHASAPPPVPPPQEAKPPERVQALCDNRNYTCPPNCPPVHVEDCYKSGGPGDNEPGFKYWKHLIAAVILAGVSAYAYVEWFTGDDGKKKKKIDTSTGRREIVPNPPDSGSIPAEIPYLLIGGGTAAFSAFRAIKAGDPTAKVLVITNEGDLPYMRPPLSKELWYNRDEAMSSKLIFKQWNGTKRSLFYEPPEFYLNVNDLAESEKGGVAVATGWKVKKIDVPNKTAYLQDDYKIKYDKCLIATGASPKNVSAFETANEKIKEKVIVFRTKEDYIELVRNIKKPSVKNIVVVGGGFLGSELSTSLARNLTYEGQKVYQIYKEKNILAQVLPEYLSEWTTKHSEIEGVNCIPNVEVHDCSLKNGRLSLALTDGQILEADQVVVAIGVEANTTFAKDSSLEVDPEQGGFLVNAELEARSNLWVAGDAACFYDVKLGRRRIEHHDHAVISGRLAGENMTGARKPYLHQSMFWSDLGPEVGFEAIGIIDSSLETVGVFAKATEQDTPLAAVTASDEGIRSTSEEQKDEAKFESGSKTQSASDEKQVVTAKVDSSKEKSKEESPSTEDNYGKGVIFYVRDNTVVGIVLWNIFNRMSVARQLLARGTKYDELNEAAKLFAIHED</sequence>
<feature type="compositionally biased region" description="Basic and acidic residues" evidence="12">
    <location>
        <begin position="182"/>
        <end position="196"/>
    </location>
</feature>
<feature type="compositionally biased region" description="Basic and acidic residues" evidence="12">
    <location>
        <begin position="606"/>
        <end position="623"/>
    </location>
</feature>
<dbReference type="CTD" id="33390"/>
<dbReference type="InParanoid" id="A0A7M7GBC5"/>
<evidence type="ECO:0000256" key="3">
    <source>
        <dbReference type="ARBA" id="ARBA00006442"/>
    </source>
</evidence>
<dbReference type="AlphaFoldDB" id="A0A7M7GBC5"/>
<dbReference type="PRINTS" id="PR00368">
    <property type="entry name" value="FADPNR"/>
</dbReference>
<keyword evidence="10" id="KW-0496">Mitochondrion</keyword>
<dbReference type="KEGG" id="nvi:100119729"/>
<evidence type="ECO:0000313" key="15">
    <source>
        <dbReference type="EnsemblMetazoa" id="XP_003424312"/>
    </source>
</evidence>
<evidence type="ECO:0000313" key="16">
    <source>
        <dbReference type="Proteomes" id="UP000002358"/>
    </source>
</evidence>
<evidence type="ECO:0000256" key="10">
    <source>
        <dbReference type="ARBA" id="ARBA00023128"/>
    </source>
</evidence>
<evidence type="ECO:0000259" key="14">
    <source>
        <dbReference type="Pfam" id="PF14721"/>
    </source>
</evidence>
<dbReference type="InterPro" id="IPR023753">
    <property type="entry name" value="FAD/NAD-binding_dom"/>
</dbReference>
<comment type="catalytic activity">
    <reaction evidence="11">
        <text>A + NADH + H(+) = AH2 + NAD(+)</text>
        <dbReference type="Rhea" id="RHEA:11356"/>
        <dbReference type="ChEBI" id="CHEBI:13193"/>
        <dbReference type="ChEBI" id="CHEBI:15378"/>
        <dbReference type="ChEBI" id="CHEBI:17499"/>
        <dbReference type="ChEBI" id="CHEBI:57540"/>
        <dbReference type="ChEBI" id="CHEBI:57945"/>
    </reaction>
</comment>
<keyword evidence="7" id="KW-0809">Transit peptide</keyword>
<dbReference type="OrthoDB" id="6029at2759"/>
<dbReference type="GO" id="GO:0046983">
    <property type="term" value="F:protein dimerization activity"/>
    <property type="evidence" value="ECO:0007669"/>
    <property type="project" value="InterPro"/>
</dbReference>
<protein>
    <recommendedName>
        <fullName evidence="17">Apoptosis-inducing factor 1, mitochondrial</fullName>
    </recommendedName>
</protein>
<evidence type="ECO:0000256" key="8">
    <source>
        <dbReference type="ARBA" id="ARBA00023002"/>
    </source>
</evidence>
<comment type="cofactor">
    <cofactor evidence="1">
        <name>FAD</name>
        <dbReference type="ChEBI" id="CHEBI:57692"/>
    </cofactor>
</comment>
<dbReference type="InterPro" id="IPR016156">
    <property type="entry name" value="FAD/NAD-linked_Rdtase_dimer_sf"/>
</dbReference>
<dbReference type="InterPro" id="IPR036188">
    <property type="entry name" value="FAD/NAD-bd_sf"/>
</dbReference>
<accession>A0A7M7GBC5</accession>
<organism evidence="15 16">
    <name type="scientific">Nasonia vitripennis</name>
    <name type="common">Parasitic wasp</name>
    <dbReference type="NCBI Taxonomy" id="7425"/>
    <lineage>
        <taxon>Eukaryota</taxon>
        <taxon>Metazoa</taxon>
        <taxon>Ecdysozoa</taxon>
        <taxon>Arthropoda</taxon>
        <taxon>Hexapoda</taxon>
        <taxon>Insecta</taxon>
        <taxon>Pterygota</taxon>
        <taxon>Neoptera</taxon>
        <taxon>Endopterygota</taxon>
        <taxon>Hymenoptera</taxon>
        <taxon>Apocrita</taxon>
        <taxon>Proctotrupomorpha</taxon>
        <taxon>Chalcidoidea</taxon>
        <taxon>Pteromalidae</taxon>
        <taxon>Pteromalinae</taxon>
        <taxon>Nasonia</taxon>
    </lineage>
</organism>
<evidence type="ECO:0000256" key="7">
    <source>
        <dbReference type="ARBA" id="ARBA00022946"/>
    </source>
</evidence>
<dbReference type="Pfam" id="PF14721">
    <property type="entry name" value="AIF_C"/>
    <property type="match status" value="1"/>
</dbReference>
<evidence type="ECO:0000256" key="4">
    <source>
        <dbReference type="ARBA" id="ARBA00022630"/>
    </source>
</evidence>
<keyword evidence="4" id="KW-0285">Flavoprotein</keyword>
<dbReference type="GO" id="GO:0071949">
    <property type="term" value="F:FAD binding"/>
    <property type="evidence" value="ECO:0007669"/>
    <property type="project" value="TreeGrafter"/>
</dbReference>
<dbReference type="RefSeq" id="XP_003424312.1">
    <property type="nucleotide sequence ID" value="XM_003424264.5"/>
</dbReference>
<evidence type="ECO:0000256" key="2">
    <source>
        <dbReference type="ARBA" id="ARBA00004173"/>
    </source>
</evidence>
<name>A0A7M7GBC5_NASVI</name>
<dbReference type="Gene3D" id="3.50.50.60">
    <property type="entry name" value="FAD/NAD(P)-binding domain"/>
    <property type="match status" value="2"/>
</dbReference>
<evidence type="ECO:0000256" key="9">
    <source>
        <dbReference type="ARBA" id="ARBA00023027"/>
    </source>
</evidence>
<dbReference type="PANTHER" id="PTHR43557">
    <property type="entry name" value="APOPTOSIS-INDUCING FACTOR 1"/>
    <property type="match status" value="1"/>
</dbReference>
<dbReference type="Proteomes" id="UP000002358">
    <property type="component" value="Unassembled WGS sequence"/>
</dbReference>
<dbReference type="PRINTS" id="PR00411">
    <property type="entry name" value="PNDRDTASEI"/>
</dbReference>
<feature type="region of interest" description="Disordered" evidence="12">
    <location>
        <begin position="182"/>
        <end position="201"/>
    </location>
</feature>
<feature type="compositionally biased region" description="Basic and acidic residues" evidence="12">
    <location>
        <begin position="642"/>
        <end position="652"/>
    </location>
</feature>
<evidence type="ECO:0000256" key="5">
    <source>
        <dbReference type="ARBA" id="ARBA00022703"/>
    </source>
</evidence>
<keyword evidence="5" id="KW-0053">Apoptosis</keyword>
<dbReference type="SMART" id="SM01353">
    <property type="entry name" value="AIF_C"/>
    <property type="match status" value="1"/>
</dbReference>
<dbReference type="GO" id="GO:0005739">
    <property type="term" value="C:mitochondrion"/>
    <property type="evidence" value="ECO:0007669"/>
    <property type="project" value="UniProtKB-SubCell"/>
</dbReference>
<keyword evidence="16" id="KW-1185">Reference proteome</keyword>
<dbReference type="EnsemblMetazoa" id="XM_003424264">
    <property type="protein sequence ID" value="XP_003424312"/>
    <property type="gene ID" value="LOC100119729"/>
</dbReference>
<dbReference type="InterPro" id="IPR050446">
    <property type="entry name" value="FAD-oxidoreductase/Apoptosis"/>
</dbReference>
<feature type="domain" description="Mitochondrial apoptosis-inducing factor C-terminal" evidence="14">
    <location>
        <begin position="545"/>
        <end position="692"/>
    </location>
</feature>
<evidence type="ECO:0000256" key="6">
    <source>
        <dbReference type="ARBA" id="ARBA00022827"/>
    </source>
</evidence>
<dbReference type="SMR" id="A0A7M7GBC5"/>
<proteinExistence type="inferred from homology"/>
<dbReference type="SUPFAM" id="SSF51905">
    <property type="entry name" value="FAD/NAD(P)-binding domain"/>
    <property type="match status" value="2"/>
</dbReference>
<keyword evidence="8" id="KW-0560">Oxidoreductase</keyword>
<feature type="compositionally biased region" description="Pro residues" evidence="12">
    <location>
        <begin position="83"/>
        <end position="110"/>
    </location>
</feature>
<evidence type="ECO:0000259" key="13">
    <source>
        <dbReference type="Pfam" id="PF07992"/>
    </source>
</evidence>
<feature type="region of interest" description="Disordered" evidence="12">
    <location>
        <begin position="599"/>
        <end position="657"/>
    </location>
</feature>
<comment type="similarity">
    <text evidence="3">Belongs to the FAD-dependent oxidoreductase family.</text>
</comment>
<evidence type="ECO:0000256" key="1">
    <source>
        <dbReference type="ARBA" id="ARBA00001974"/>
    </source>
</evidence>
<keyword evidence="9" id="KW-0520">NAD</keyword>
<comment type="subcellular location">
    <subcellularLocation>
        <location evidence="2">Mitochondrion</location>
    </subcellularLocation>
</comment>
<dbReference type="InterPro" id="IPR029324">
    <property type="entry name" value="AIF_C"/>
</dbReference>
<dbReference type="Pfam" id="PF07992">
    <property type="entry name" value="Pyr_redox_2"/>
    <property type="match status" value="1"/>
</dbReference>
<evidence type="ECO:0008006" key="17">
    <source>
        <dbReference type="Google" id="ProtNLM"/>
    </source>
</evidence>
<dbReference type="SUPFAM" id="SSF55424">
    <property type="entry name" value="FAD/NAD-linked reductases, dimerisation (C-terminal) domain"/>
    <property type="match status" value="1"/>
</dbReference>
<dbReference type="PANTHER" id="PTHR43557:SF4">
    <property type="entry name" value="APOPTOSIS-INDUCING FACTOR 1, MITOCHONDRIAL"/>
    <property type="match status" value="1"/>
</dbReference>
<dbReference type="GO" id="GO:0006915">
    <property type="term" value="P:apoptotic process"/>
    <property type="evidence" value="ECO:0007669"/>
    <property type="project" value="UniProtKB-KW"/>
</dbReference>
<dbReference type="GO" id="GO:0033108">
    <property type="term" value="P:mitochondrial respiratory chain complex assembly"/>
    <property type="evidence" value="ECO:0007669"/>
    <property type="project" value="TreeGrafter"/>
</dbReference>
<dbReference type="GO" id="GO:0016174">
    <property type="term" value="F:NAD(P)H oxidase H2O2-forming activity"/>
    <property type="evidence" value="ECO:0007669"/>
    <property type="project" value="TreeGrafter"/>
</dbReference>
<dbReference type="FunCoup" id="A0A7M7GBC5">
    <property type="interactions" value="1207"/>
</dbReference>
<dbReference type="Gene3D" id="3.30.390.30">
    <property type="match status" value="1"/>
</dbReference>
<feature type="domain" description="FAD/NAD(P)-binding" evidence="13">
    <location>
        <begin position="213"/>
        <end position="541"/>
    </location>
</feature>
<evidence type="ECO:0000256" key="12">
    <source>
        <dbReference type="SAM" id="MobiDB-lite"/>
    </source>
</evidence>